<dbReference type="EMBL" id="BCLY01000008">
    <property type="protein sequence ID" value="GAQ07321.1"/>
    <property type="molecule type" value="Genomic_DNA"/>
</dbReference>
<dbReference type="EMBL" id="JAAAPU010000205">
    <property type="protein sequence ID" value="KAF4200365.1"/>
    <property type="molecule type" value="Genomic_DNA"/>
</dbReference>
<proteinExistence type="predicted"/>
<accession>A0AAN5YHA4</accession>
<dbReference type="Proteomes" id="UP000051487">
    <property type="component" value="Unassembled WGS sequence"/>
</dbReference>
<comment type="caution">
    <text evidence="2">The sequence shown here is derived from an EMBL/GenBank/DDBJ whole genome shotgun (WGS) entry which is preliminary data.</text>
</comment>
<sequence length="180" mass="20376">MCGQSLSYTMEVPSLWEVPEIAEYLNEDRTAACREVIGLIKSLFWFGWYDDIAEAIDDPAFTIHDEVDSFPQGQISPMTLGLAAPYLESDIAVPVFSAGMPHTISLRSVHNCLLSRTNIKSGSNETIKPLHLAWRHRDTLTETNRYNVGGKRNRHDSIRVETTRRLIAEGERAAKDDQNW</sequence>
<evidence type="ECO:0000313" key="2">
    <source>
        <dbReference type="EMBL" id="KAF4200365.1"/>
    </source>
</evidence>
<dbReference type="AlphaFoldDB" id="A0AAN5YHA4"/>
<reference evidence="2" key="3">
    <citation type="submission" date="2020-04" db="EMBL/GenBank/DDBJ databases">
        <authorList>
            <person name="Santos R.A.C."/>
            <person name="Steenwyk J.L."/>
            <person name="Rivero-Menendez O."/>
            <person name="Mead M.E."/>
            <person name="Silva L.P."/>
            <person name="Bastos R.W."/>
            <person name="Alastruey-Izquierdo A."/>
            <person name="Goldman G.H."/>
            <person name="Rokas A."/>
        </authorList>
    </citation>
    <scope>NUCLEOTIDE SEQUENCE</scope>
    <source>
        <strain evidence="2">CNM-CM8927</strain>
    </source>
</reference>
<organism evidence="2 4">
    <name type="scientific">Aspergillus lentulus</name>
    <dbReference type="NCBI Taxonomy" id="293939"/>
    <lineage>
        <taxon>Eukaryota</taxon>
        <taxon>Fungi</taxon>
        <taxon>Dikarya</taxon>
        <taxon>Ascomycota</taxon>
        <taxon>Pezizomycotina</taxon>
        <taxon>Eurotiomycetes</taxon>
        <taxon>Eurotiomycetidae</taxon>
        <taxon>Eurotiales</taxon>
        <taxon>Aspergillaceae</taxon>
        <taxon>Aspergillus</taxon>
        <taxon>Aspergillus subgen. Fumigati</taxon>
    </lineage>
</organism>
<protein>
    <submittedName>
        <fullName evidence="2">Uncharacterized protein</fullName>
    </submittedName>
</protein>
<reference evidence="1 3" key="1">
    <citation type="submission" date="2015-11" db="EMBL/GenBank/DDBJ databases">
        <title>Aspergillus lentulus strain IFM 54703T.</title>
        <authorList>
            <person name="Kusuya Y."/>
            <person name="Sakai K."/>
            <person name="Kamei K."/>
            <person name="Takahashi H."/>
            <person name="Yaguchi T."/>
        </authorList>
    </citation>
    <scope>NUCLEOTIDE SEQUENCE [LARGE SCALE GENOMIC DNA]</scope>
    <source>
        <strain evidence="1 3">IFM 54703</strain>
    </source>
</reference>
<reference evidence="2" key="2">
    <citation type="journal article" date="2020" name="bioRxiv">
        <title>Genomic and phenotypic heterogeneity of clinical isolates of the human pathogens Aspergillus fumigatus, Aspergillus lentulus and Aspergillus fumigatiaffinis.</title>
        <authorList>
            <person name="dos Santos R.A.C."/>
            <person name="Steenwyk J.L."/>
            <person name="Rivero-Menendez O."/>
            <person name="Mead M.E."/>
            <person name="Silva L.P."/>
            <person name="Bastos R.W."/>
            <person name="Alastruey-Izquierdo A."/>
            <person name="Goldman G.H."/>
            <person name="Rokas A."/>
        </authorList>
    </citation>
    <scope>NUCLEOTIDE SEQUENCE</scope>
    <source>
        <strain evidence="2">CNM-CM8927</strain>
    </source>
</reference>
<dbReference type="Proteomes" id="UP000649114">
    <property type="component" value="Unassembled WGS sequence"/>
</dbReference>
<gene>
    <name evidence="1" type="ORF">ALT_4642</name>
    <name evidence="2" type="ORF">CNMCM8927_003446</name>
</gene>
<evidence type="ECO:0000313" key="4">
    <source>
        <dbReference type="Proteomes" id="UP000649114"/>
    </source>
</evidence>
<evidence type="ECO:0000313" key="1">
    <source>
        <dbReference type="EMBL" id="GAQ07321.1"/>
    </source>
</evidence>
<name>A0AAN5YHA4_ASPLE</name>
<evidence type="ECO:0000313" key="3">
    <source>
        <dbReference type="Proteomes" id="UP000051487"/>
    </source>
</evidence>